<evidence type="ECO:0000313" key="1">
    <source>
        <dbReference type="EMBL" id="MEJ8302329.1"/>
    </source>
</evidence>
<dbReference type="Proteomes" id="UP001380953">
    <property type="component" value="Unassembled WGS sequence"/>
</dbReference>
<name>A0ACC6P5Z8_9BACL</name>
<protein>
    <submittedName>
        <fullName evidence="1">Uncharacterized protein</fullName>
    </submittedName>
</protein>
<evidence type="ECO:0000313" key="2">
    <source>
        <dbReference type="Proteomes" id="UP001380953"/>
    </source>
</evidence>
<keyword evidence="2" id="KW-1185">Reference proteome</keyword>
<comment type="caution">
    <text evidence="1">The sequence shown here is derived from an EMBL/GenBank/DDBJ whole genome shotgun (WGS) entry which is preliminary data.</text>
</comment>
<sequence>MSVPVPGQESGPAINTRSIQGLRVKHWVFTTRIEMKNIFSVQGISQREACEAES</sequence>
<dbReference type="EMBL" id="JBBKAR010000001">
    <property type="protein sequence ID" value="MEJ8302329.1"/>
    <property type="molecule type" value="Genomic_DNA"/>
</dbReference>
<gene>
    <name evidence="1" type="ORF">WKI47_00215</name>
</gene>
<proteinExistence type="predicted"/>
<accession>A0ACC6P5Z8</accession>
<reference evidence="1" key="1">
    <citation type="submission" date="2024-03" db="EMBL/GenBank/DDBJ databases">
        <title>Whole genome sequecning of epiphytes from Marcgravia umbellata leaves.</title>
        <authorList>
            <person name="Kumar G."/>
            <person name="Savka M.A."/>
        </authorList>
    </citation>
    <scope>NUCLEOTIDE SEQUENCE</scope>
    <source>
        <strain evidence="1">RIT_BL5</strain>
    </source>
</reference>
<organism evidence="1 2">
    <name type="scientific">Saccharibacillus sacchari</name>
    <dbReference type="NCBI Taxonomy" id="456493"/>
    <lineage>
        <taxon>Bacteria</taxon>
        <taxon>Bacillati</taxon>
        <taxon>Bacillota</taxon>
        <taxon>Bacilli</taxon>
        <taxon>Bacillales</taxon>
        <taxon>Paenibacillaceae</taxon>
        <taxon>Saccharibacillus</taxon>
    </lineage>
</organism>